<evidence type="ECO:0000313" key="2">
    <source>
        <dbReference type="Proteomes" id="UP001590950"/>
    </source>
</evidence>
<accession>A0ABR3ZZH9</accession>
<proteinExistence type="predicted"/>
<keyword evidence="2" id="KW-1185">Reference proteome</keyword>
<gene>
    <name evidence="1" type="ORF">N7G274_008084</name>
</gene>
<name>A0ABR3ZZH9_9LECA</name>
<evidence type="ECO:0000313" key="1">
    <source>
        <dbReference type="EMBL" id="KAL2039035.1"/>
    </source>
</evidence>
<comment type="caution">
    <text evidence="1">The sequence shown here is derived from an EMBL/GenBank/DDBJ whole genome shotgun (WGS) entry which is preliminary data.</text>
</comment>
<dbReference type="EMBL" id="JBEFKJ010000027">
    <property type="protein sequence ID" value="KAL2039035.1"/>
    <property type="molecule type" value="Genomic_DNA"/>
</dbReference>
<organism evidence="1 2">
    <name type="scientific">Stereocaulon virgatum</name>
    <dbReference type="NCBI Taxonomy" id="373712"/>
    <lineage>
        <taxon>Eukaryota</taxon>
        <taxon>Fungi</taxon>
        <taxon>Dikarya</taxon>
        <taxon>Ascomycota</taxon>
        <taxon>Pezizomycotina</taxon>
        <taxon>Lecanoromycetes</taxon>
        <taxon>OSLEUM clade</taxon>
        <taxon>Lecanoromycetidae</taxon>
        <taxon>Lecanorales</taxon>
        <taxon>Lecanorineae</taxon>
        <taxon>Stereocaulaceae</taxon>
        <taxon>Stereocaulon</taxon>
    </lineage>
</organism>
<protein>
    <submittedName>
        <fullName evidence="1">Uncharacterized protein</fullName>
    </submittedName>
</protein>
<reference evidence="1 2" key="1">
    <citation type="submission" date="2024-09" db="EMBL/GenBank/DDBJ databases">
        <title>Rethinking Asexuality: The Enigmatic Case of Functional Sexual Genes in Lepraria (Stereocaulaceae).</title>
        <authorList>
            <person name="Doellman M."/>
            <person name="Sun Y."/>
            <person name="Barcenas-Pena A."/>
            <person name="Lumbsch H.T."/>
            <person name="Grewe F."/>
        </authorList>
    </citation>
    <scope>NUCLEOTIDE SEQUENCE [LARGE SCALE GENOMIC DNA]</scope>
    <source>
        <strain evidence="1 2">Mercado 3170</strain>
    </source>
</reference>
<sequence length="182" mass="20871">MDPTVAFCIMAGLWQDLFQMQTLYAQCGQDALTTYLLNYQDGAVADQEQLLTALGNWVYGQGIIGQDTLPQTSWVLKAVHPSNASTMQIDACLLIEWIAPDPYWHVPWSRQPGTAMALPDCVNPVSYQEIENVGQSNRKMKMRGKGHYCKQKLRQGFQVTNNVHRYQDPKRALYAERNFRRW</sequence>
<dbReference type="Proteomes" id="UP001590950">
    <property type="component" value="Unassembled WGS sequence"/>
</dbReference>